<reference evidence="3" key="1">
    <citation type="journal article" date="2023" name="Commun. Biol.">
        <title>Genome analysis of Parmales, the sister group of diatoms, reveals the evolutionary specialization of diatoms from phago-mixotrophs to photoautotrophs.</title>
        <authorList>
            <person name="Ban H."/>
            <person name="Sato S."/>
            <person name="Yoshikawa S."/>
            <person name="Yamada K."/>
            <person name="Nakamura Y."/>
            <person name="Ichinomiya M."/>
            <person name="Sato N."/>
            <person name="Blanc-Mathieu R."/>
            <person name="Endo H."/>
            <person name="Kuwata A."/>
            <person name="Ogata H."/>
        </authorList>
    </citation>
    <scope>NUCLEOTIDE SEQUENCE [LARGE SCALE GENOMIC DNA]</scope>
    <source>
        <strain evidence="3">NIES 3699</strain>
    </source>
</reference>
<name>A0A9W7C5G8_9STRA</name>
<dbReference type="AlphaFoldDB" id="A0A9W7C5G8"/>
<evidence type="ECO:0000313" key="2">
    <source>
        <dbReference type="EMBL" id="GMH99592.1"/>
    </source>
</evidence>
<accession>A0A9W7C5G8</accession>
<dbReference type="Gene3D" id="3.20.20.490">
    <property type="entry name" value="GxGYxYP glycoside hydrolase, C-terminal domain"/>
    <property type="match status" value="1"/>
</dbReference>
<dbReference type="InterPro" id="IPR038410">
    <property type="entry name" value="GxGYxYP_C_sf"/>
</dbReference>
<gene>
    <name evidence="2" type="ORF">TrVE_jg1796</name>
</gene>
<evidence type="ECO:0000313" key="3">
    <source>
        <dbReference type="Proteomes" id="UP001165160"/>
    </source>
</evidence>
<dbReference type="EMBL" id="BRXX01000236">
    <property type="protein sequence ID" value="GMH99592.1"/>
    <property type="molecule type" value="Genomic_DNA"/>
</dbReference>
<dbReference type="Pfam" id="PF14323">
    <property type="entry name" value="GxGYxYP_C"/>
    <property type="match status" value="1"/>
</dbReference>
<evidence type="ECO:0000259" key="1">
    <source>
        <dbReference type="Pfam" id="PF14323"/>
    </source>
</evidence>
<dbReference type="PANTHER" id="PTHR37321:SF1">
    <property type="entry name" value="EXPORTED PROTEIN"/>
    <property type="match status" value="1"/>
</dbReference>
<feature type="domain" description="GxGYxYP putative glycoside hydrolase C-terminal" evidence="1">
    <location>
        <begin position="305"/>
        <end position="451"/>
    </location>
</feature>
<organism evidence="2 3">
    <name type="scientific">Triparma verrucosa</name>
    <dbReference type="NCBI Taxonomy" id="1606542"/>
    <lineage>
        <taxon>Eukaryota</taxon>
        <taxon>Sar</taxon>
        <taxon>Stramenopiles</taxon>
        <taxon>Ochrophyta</taxon>
        <taxon>Bolidophyceae</taxon>
        <taxon>Parmales</taxon>
        <taxon>Triparmaceae</taxon>
        <taxon>Triparma</taxon>
    </lineage>
</organism>
<protein>
    <recommendedName>
        <fullName evidence="1">GxGYxYP putative glycoside hydrolase C-terminal domain-containing protein</fullName>
    </recommendedName>
</protein>
<dbReference type="Proteomes" id="UP001165160">
    <property type="component" value="Unassembled WGS sequence"/>
</dbReference>
<proteinExistence type="predicted"/>
<sequence>MNPTIHYVDLYNVTSVQPSLLLAQVCIGLLNRRPDDSLSQQLRDMNSLDQYYANLSITWESNADTWLDQITAGTDPVIENISVDDLLLDCKRSHNVKGYIRYDYEDQKLVIPNLVTLAAVLDAALVDDDFLESFDEDLPMIFDATEEWSGFDAYDATEYMYENHIASTQGLMKSNPGFDSSTDPFNPELTKDMNAANVDFAVSNKMFNFFLTEGCIPLTREHELMKKIAAWEGFEKPTAVWGYDNTFSYVAGSKFEAETDCVNTLGQVASTGVPNLSFFGLAADPIEEEGVLVSNPFPKLTYDPDKTYISLLLGDRDNLRFVVERHLYWWQTRQELCSNPANWTQYNVTEENACFPLAWSLSPQLLNFAPQLISWWYDAFKSKGSDYFVLPPSGELYSYPGGFSDEDQIAYKSRMQKIAGLMDISGTVHWEFPVFSTWNKALSYFEKYAEDEEPGINGFHCVNVPYFEPILEIFGLEDTKVLNDKVVLFKSIEWRGGDGGPNAWAPADFAKKINNYEPGSIKSIYVTSDGGFTFTDLYELVGQLDMRKVVIVNQEQLVDLALQRHERA</sequence>
<keyword evidence="3" id="KW-1185">Reference proteome</keyword>
<comment type="caution">
    <text evidence="2">The sequence shown here is derived from an EMBL/GenBank/DDBJ whole genome shotgun (WGS) entry which is preliminary data.</text>
</comment>
<dbReference type="InterPro" id="IPR025832">
    <property type="entry name" value="GxGYxYP_C"/>
</dbReference>
<dbReference type="PANTHER" id="PTHR37321">
    <property type="entry name" value="EXPORTED PROTEIN-RELATED"/>
    <property type="match status" value="1"/>
</dbReference>